<protein>
    <submittedName>
        <fullName evidence="1">Uncharacterized protein</fullName>
    </submittedName>
</protein>
<evidence type="ECO:0000313" key="2">
    <source>
        <dbReference type="Proteomes" id="UP000017836"/>
    </source>
</evidence>
<reference evidence="2" key="1">
    <citation type="journal article" date="2013" name="Science">
        <title>The Amborella genome and the evolution of flowering plants.</title>
        <authorList>
            <consortium name="Amborella Genome Project"/>
        </authorList>
    </citation>
    <scope>NUCLEOTIDE SEQUENCE [LARGE SCALE GENOMIC DNA]</scope>
</reference>
<dbReference type="PANTHER" id="PTHR34427:SF5">
    <property type="entry name" value="DUF4283 DOMAIN-CONTAINING PROTEIN"/>
    <property type="match status" value="1"/>
</dbReference>
<evidence type="ECO:0000313" key="1">
    <source>
        <dbReference type="EMBL" id="ERN14171.1"/>
    </source>
</evidence>
<keyword evidence="2" id="KW-1185">Reference proteome</keyword>
<dbReference type="Proteomes" id="UP000017836">
    <property type="component" value="Unassembled WGS sequence"/>
</dbReference>
<accession>U5CM25</accession>
<dbReference type="AlphaFoldDB" id="U5CM25"/>
<dbReference type="Gramene" id="ERN14171">
    <property type="protein sequence ID" value="ERN14171"/>
    <property type="gene ID" value="AMTR_s00033p00024810"/>
</dbReference>
<organism evidence="1 2">
    <name type="scientific">Amborella trichopoda</name>
    <dbReference type="NCBI Taxonomy" id="13333"/>
    <lineage>
        <taxon>Eukaryota</taxon>
        <taxon>Viridiplantae</taxon>
        <taxon>Streptophyta</taxon>
        <taxon>Embryophyta</taxon>
        <taxon>Tracheophyta</taxon>
        <taxon>Spermatophyta</taxon>
        <taxon>Magnoliopsida</taxon>
        <taxon>Amborellales</taxon>
        <taxon>Amborellaceae</taxon>
        <taxon>Amborella</taxon>
    </lineage>
</organism>
<sequence length="150" mass="17111">MAHGTLVLVMDPELTMVLRIRLSVIKHLASLGEWSLLVAERKCLLDLALIPFDKPESVAQVLNHHFWRFKGMTITMERWFVSVNLSLIRILALSVKELGIPTHAWARKVFNLVASKCGKLVDIDWFTTARLSLGILHMKIYPTLIRKVPT</sequence>
<gene>
    <name evidence="1" type="ORF">AMTR_s00033p00024810</name>
</gene>
<name>U5CM25_AMBTC</name>
<proteinExistence type="predicted"/>
<dbReference type="HOGENOM" id="CLU_1742988_0_0_1"/>
<dbReference type="EMBL" id="KI392557">
    <property type="protein sequence ID" value="ERN14171.1"/>
    <property type="molecule type" value="Genomic_DNA"/>
</dbReference>
<dbReference type="PANTHER" id="PTHR34427">
    <property type="entry name" value="DUF4283 DOMAIN PROTEIN"/>
    <property type="match status" value="1"/>
</dbReference>